<dbReference type="InterPro" id="IPR016032">
    <property type="entry name" value="Sig_transdc_resp-reg_C-effctor"/>
</dbReference>
<dbReference type="InterPro" id="IPR027417">
    <property type="entry name" value="P-loop_NTPase"/>
</dbReference>
<dbReference type="Proteomes" id="UP000520814">
    <property type="component" value="Unassembled WGS sequence"/>
</dbReference>
<comment type="caution">
    <text evidence="3">The sequence shown here is derived from an EMBL/GenBank/DDBJ whole genome shotgun (WGS) entry which is preliminary data.</text>
</comment>
<keyword evidence="1" id="KW-0238">DNA-binding</keyword>
<dbReference type="SUPFAM" id="SSF46894">
    <property type="entry name" value="C-terminal effector domain of the bipartite response regulators"/>
    <property type="match status" value="1"/>
</dbReference>
<proteinExistence type="predicted"/>
<accession>A0A7W9SQ05</accession>
<dbReference type="Pfam" id="PF13401">
    <property type="entry name" value="AAA_22"/>
    <property type="match status" value="1"/>
</dbReference>
<evidence type="ECO:0000313" key="3">
    <source>
        <dbReference type="EMBL" id="MBB6050048.1"/>
    </source>
</evidence>
<keyword evidence="4" id="KW-1185">Reference proteome</keyword>
<dbReference type="GO" id="GO:0016887">
    <property type="term" value="F:ATP hydrolysis activity"/>
    <property type="evidence" value="ECO:0007669"/>
    <property type="project" value="InterPro"/>
</dbReference>
<dbReference type="InterPro" id="IPR001867">
    <property type="entry name" value="OmpR/PhoB-type_DNA-bd"/>
</dbReference>
<dbReference type="PANTHER" id="PTHR47691">
    <property type="entry name" value="REGULATOR-RELATED"/>
    <property type="match status" value="1"/>
</dbReference>
<reference evidence="3 4" key="1">
    <citation type="submission" date="2020-08" db="EMBL/GenBank/DDBJ databases">
        <title>Genomic Encyclopedia of Type Strains, Phase IV (KMG-IV): sequencing the most valuable type-strain genomes for metagenomic binning, comparative biology and taxonomic classification.</title>
        <authorList>
            <person name="Goeker M."/>
        </authorList>
    </citation>
    <scope>NUCLEOTIDE SEQUENCE [LARGE SCALE GENOMIC DNA]</scope>
    <source>
        <strain evidence="3 4">DSM 23562</strain>
    </source>
</reference>
<sequence length="844" mass="94631">MSTSWRITCIGPLQASDGTQVVTAFPSLPAKLLLASLALRPGELVPRDTLCERLWPDDEPERQRARFRWTLSRLRKLLAPELFVSSGNSAVGLAPGTTSDVAEFDALVRASLRPGICHDELRALHEQLEELYKGEFLAGLTGEWVETERERRAQQLKRAILPGDIVLPDVPPKPIPGIGYFGREQERRTLRTFAQSAQRLLTVTGTGGLGKTRLVREELLSEALLFVPMAALTDASGLFDLLRELLKLPASGYGPVQERVTEHLKTRGKTLLLLDNAEQIAEGLAPLLETLLVQCPALQLVVTSRRRLKMEDEQVLKLEPLPQRVAEALFLDRAQATNPQFAQTAPGKAQVAAICKLLEGIPLALEIAAARALLVSPAQMRQELETRLRFLVRLRGAEARQLSVRAALEWSYELLSPQARLAFRRSGVFRGGFTLAAARFVFGDEPPVLDALQELIEHSLLKADYHDDNETERVRYTMLEVIRELAELLLKEIPAEEAASCGYHGSFYLLRAKHVSECLKAGSWADAAEELKQERANLRQLVGQAVQKKQVDVLYELVQAVGVAWIQVGFWQEADHLLAGAEHLFPRESKGLADVLTLQAVLARRRGEGEVALPKWRQCLEIHQRRQDKFRAVIAYIEIISQAIDEGDLSFAQQDLATLNAIKDDVQLSDINKITIDTLSARIKFALSLFEESLSLSIEIINNCKKIDIDDAYWVGIVSHIVPVFIHCRDWQFLDDVLHDAIRKSFLSKQIFTMGILLMQAGNAFVETGQVLAAIQSFWLAHKIHQELDSRYRKKCEQSLGEAIHQYGTFPGVEQWLCKVEGKPWSSIYTANTLPTFRPYNDFK</sequence>
<evidence type="ECO:0000259" key="2">
    <source>
        <dbReference type="SMART" id="SM00862"/>
    </source>
</evidence>
<dbReference type="GO" id="GO:0003677">
    <property type="term" value="F:DNA binding"/>
    <property type="evidence" value="ECO:0007669"/>
    <property type="project" value="UniProtKB-KW"/>
</dbReference>
<dbReference type="GO" id="GO:0000160">
    <property type="term" value="P:phosphorelay signal transduction system"/>
    <property type="evidence" value="ECO:0007669"/>
    <property type="project" value="InterPro"/>
</dbReference>
<protein>
    <submittedName>
        <fullName evidence="3">Putative ATPase</fullName>
    </submittedName>
</protein>
<dbReference type="EMBL" id="JACHGW010000002">
    <property type="protein sequence ID" value="MBB6050048.1"/>
    <property type="molecule type" value="Genomic_DNA"/>
</dbReference>
<dbReference type="RefSeq" id="WP_184194254.1">
    <property type="nucleotide sequence ID" value="NZ_JACHGW010000002.1"/>
</dbReference>
<dbReference type="InterPro" id="IPR049945">
    <property type="entry name" value="AAA_22"/>
</dbReference>
<name>A0A7W9SQ05_ARMRO</name>
<organism evidence="3 4">
    <name type="scientific">Armatimonas rosea</name>
    <dbReference type="NCBI Taxonomy" id="685828"/>
    <lineage>
        <taxon>Bacteria</taxon>
        <taxon>Bacillati</taxon>
        <taxon>Armatimonadota</taxon>
        <taxon>Armatimonadia</taxon>
        <taxon>Armatimonadales</taxon>
        <taxon>Armatimonadaceae</taxon>
        <taxon>Armatimonas</taxon>
    </lineage>
</organism>
<dbReference type="GO" id="GO:0006355">
    <property type="term" value="P:regulation of DNA-templated transcription"/>
    <property type="evidence" value="ECO:0007669"/>
    <property type="project" value="InterPro"/>
</dbReference>
<feature type="domain" description="OmpR/PhoB-type" evidence="2">
    <location>
        <begin position="19"/>
        <end position="93"/>
    </location>
</feature>
<dbReference type="SMART" id="SM00862">
    <property type="entry name" value="Trans_reg_C"/>
    <property type="match status" value="1"/>
</dbReference>
<dbReference type="PANTHER" id="PTHR47691:SF3">
    <property type="entry name" value="HTH-TYPE TRANSCRIPTIONAL REGULATOR RV0890C-RELATED"/>
    <property type="match status" value="1"/>
</dbReference>
<gene>
    <name evidence="3" type="ORF">HNQ39_001839</name>
</gene>
<dbReference type="Gene3D" id="3.40.50.300">
    <property type="entry name" value="P-loop containing nucleotide triphosphate hydrolases"/>
    <property type="match status" value="1"/>
</dbReference>
<dbReference type="Gene3D" id="1.10.10.10">
    <property type="entry name" value="Winged helix-like DNA-binding domain superfamily/Winged helix DNA-binding domain"/>
    <property type="match status" value="1"/>
</dbReference>
<dbReference type="InterPro" id="IPR036388">
    <property type="entry name" value="WH-like_DNA-bd_sf"/>
</dbReference>
<dbReference type="AlphaFoldDB" id="A0A7W9SQ05"/>
<dbReference type="SUPFAM" id="SSF52540">
    <property type="entry name" value="P-loop containing nucleoside triphosphate hydrolases"/>
    <property type="match status" value="1"/>
</dbReference>
<evidence type="ECO:0000256" key="1">
    <source>
        <dbReference type="ARBA" id="ARBA00023125"/>
    </source>
</evidence>
<evidence type="ECO:0000313" key="4">
    <source>
        <dbReference type="Proteomes" id="UP000520814"/>
    </source>
</evidence>